<sequence>MLYEEALKSDRFVSTRQRMNNQFCDVILLVQGKEFPAHRNVLAACSVYFDTMFSSQMKERHEKTIPMEGITSYAMEKILEFIYAQDISVTSKDIKETLPAAHLMQIEELLDVLSNYIANHINSSNCFFFREIGKLYSLKDVIESADFYISYKFDEVYKLTGFCQLPLFDVVSIIASDSLNVMDEGIVFEAVCRWVNHDINKRESLFPILMKSVRLQLISTANLAKNISPKVCICFSFLTLIIFIKRKR</sequence>
<dbReference type="PANTHER" id="PTHR45632">
    <property type="entry name" value="LD33804P"/>
    <property type="match status" value="1"/>
</dbReference>
<dbReference type="Gene3D" id="3.30.710.10">
    <property type="entry name" value="Potassium Channel Kv1.1, Chain A"/>
    <property type="match status" value="1"/>
</dbReference>
<dbReference type="PROSITE" id="PS50097">
    <property type="entry name" value="BTB"/>
    <property type="match status" value="1"/>
</dbReference>
<name>A0ABP0GDX5_CLALP</name>
<dbReference type="Gene3D" id="1.25.40.420">
    <property type="match status" value="1"/>
</dbReference>
<evidence type="ECO:0000259" key="3">
    <source>
        <dbReference type="PROSITE" id="PS50097"/>
    </source>
</evidence>
<comment type="caution">
    <text evidence="4">The sequence shown here is derived from an EMBL/GenBank/DDBJ whole genome shotgun (WGS) entry which is preliminary data.</text>
</comment>
<proteinExistence type="predicted"/>
<keyword evidence="1" id="KW-0880">Kelch repeat</keyword>
<dbReference type="PANTHER" id="PTHR45632:SF3">
    <property type="entry name" value="KELCH-LIKE PROTEIN 32"/>
    <property type="match status" value="1"/>
</dbReference>
<dbReference type="Proteomes" id="UP001642483">
    <property type="component" value="Unassembled WGS sequence"/>
</dbReference>
<evidence type="ECO:0000256" key="2">
    <source>
        <dbReference type="ARBA" id="ARBA00022737"/>
    </source>
</evidence>
<dbReference type="Pfam" id="PF07707">
    <property type="entry name" value="BACK"/>
    <property type="match status" value="1"/>
</dbReference>
<keyword evidence="5" id="KW-1185">Reference proteome</keyword>
<protein>
    <recommendedName>
        <fullName evidence="3">BTB domain-containing protein</fullName>
    </recommendedName>
</protein>
<dbReference type="SMART" id="SM00225">
    <property type="entry name" value="BTB"/>
    <property type="match status" value="1"/>
</dbReference>
<dbReference type="EMBL" id="CAWYQH010000108">
    <property type="protein sequence ID" value="CAK8689056.1"/>
    <property type="molecule type" value="Genomic_DNA"/>
</dbReference>
<keyword evidence="2" id="KW-0677">Repeat</keyword>
<dbReference type="SMART" id="SM00875">
    <property type="entry name" value="BACK"/>
    <property type="match status" value="1"/>
</dbReference>
<dbReference type="InterPro" id="IPR011333">
    <property type="entry name" value="SKP1/BTB/POZ_sf"/>
</dbReference>
<reference evidence="4 5" key="1">
    <citation type="submission" date="2024-02" db="EMBL/GenBank/DDBJ databases">
        <authorList>
            <person name="Daric V."/>
            <person name="Darras S."/>
        </authorList>
    </citation>
    <scope>NUCLEOTIDE SEQUENCE [LARGE SCALE GENOMIC DNA]</scope>
</reference>
<feature type="domain" description="BTB" evidence="3">
    <location>
        <begin position="24"/>
        <end position="91"/>
    </location>
</feature>
<organism evidence="4 5">
    <name type="scientific">Clavelina lepadiformis</name>
    <name type="common">Light-bulb sea squirt</name>
    <name type="synonym">Ascidia lepadiformis</name>
    <dbReference type="NCBI Taxonomy" id="159417"/>
    <lineage>
        <taxon>Eukaryota</taxon>
        <taxon>Metazoa</taxon>
        <taxon>Chordata</taxon>
        <taxon>Tunicata</taxon>
        <taxon>Ascidiacea</taxon>
        <taxon>Aplousobranchia</taxon>
        <taxon>Clavelinidae</taxon>
        <taxon>Clavelina</taxon>
    </lineage>
</organism>
<evidence type="ECO:0000313" key="5">
    <source>
        <dbReference type="Proteomes" id="UP001642483"/>
    </source>
</evidence>
<dbReference type="InterPro" id="IPR000210">
    <property type="entry name" value="BTB/POZ_dom"/>
</dbReference>
<evidence type="ECO:0000256" key="1">
    <source>
        <dbReference type="ARBA" id="ARBA00022441"/>
    </source>
</evidence>
<accession>A0ABP0GDX5</accession>
<dbReference type="InterPro" id="IPR011705">
    <property type="entry name" value="BACK"/>
</dbReference>
<dbReference type="Pfam" id="PF00651">
    <property type="entry name" value="BTB"/>
    <property type="match status" value="1"/>
</dbReference>
<evidence type="ECO:0000313" key="4">
    <source>
        <dbReference type="EMBL" id="CAK8689056.1"/>
    </source>
</evidence>
<dbReference type="SUPFAM" id="SSF54695">
    <property type="entry name" value="POZ domain"/>
    <property type="match status" value="1"/>
</dbReference>
<gene>
    <name evidence="4" type="ORF">CVLEPA_LOCUS21041</name>
</gene>